<dbReference type="EMBL" id="CP001367">
    <property type="protein sequence ID" value="ACM58951.1"/>
    <property type="molecule type" value="Genomic_DNA"/>
</dbReference>
<organism evidence="3 4">
    <name type="scientific">Halorubrum lacusprofundi (strain ATCC 49239 / DSM 5036 / JCM 8891 / ACAM 34)</name>
    <dbReference type="NCBI Taxonomy" id="416348"/>
    <lineage>
        <taxon>Archaea</taxon>
        <taxon>Methanobacteriati</taxon>
        <taxon>Methanobacteriota</taxon>
        <taxon>Stenosarchaea group</taxon>
        <taxon>Halobacteria</taxon>
        <taxon>Halobacteriales</taxon>
        <taxon>Haloferacaceae</taxon>
        <taxon>Halorubrum</taxon>
    </lineage>
</organism>
<reference evidence="3 4" key="1">
    <citation type="journal article" date="2016" name="Stand. Genomic Sci.">
        <title>Complete genome sequence of the Antarctic Halorubrum lacusprofundi type strain ACAM 34.</title>
        <authorList>
            <person name="Anderson I.J."/>
            <person name="DasSarma P."/>
            <person name="Lucas S."/>
            <person name="Copeland A."/>
            <person name="Lapidus A."/>
            <person name="Del Rio T.G."/>
            <person name="Tice H."/>
            <person name="Dalin E."/>
            <person name="Bruce D.C."/>
            <person name="Goodwin L."/>
            <person name="Pitluck S."/>
            <person name="Sims D."/>
            <person name="Brettin T.S."/>
            <person name="Detter J.C."/>
            <person name="Han C.S."/>
            <person name="Larimer F."/>
            <person name="Hauser L."/>
            <person name="Land M."/>
            <person name="Ivanova N."/>
            <person name="Richardson P."/>
            <person name="Cavicchioli R."/>
            <person name="DasSarma S."/>
            <person name="Woese C.R."/>
            <person name="Kyrpides N.C."/>
        </authorList>
    </citation>
    <scope>NUCLEOTIDE SEQUENCE [LARGE SCALE GENOMIC DNA]</scope>
    <source>
        <strain evidence="4">ATCC 49239 / DSM 5036 / JCM 8891 / ACAM 34</strain>
    </source>
</reference>
<accession>B9LWW0</accession>
<dbReference type="Proteomes" id="UP000000740">
    <property type="component" value="Plasmid pHLAC01"/>
</dbReference>
<dbReference type="GO" id="GO:0003677">
    <property type="term" value="F:DNA binding"/>
    <property type="evidence" value="ECO:0007669"/>
    <property type="project" value="InterPro"/>
</dbReference>
<evidence type="ECO:0000313" key="4">
    <source>
        <dbReference type="Proteomes" id="UP000000740"/>
    </source>
</evidence>
<feature type="domain" description="Transposase IS4-like" evidence="2">
    <location>
        <begin position="113"/>
        <end position="247"/>
    </location>
</feature>
<dbReference type="HOGENOM" id="CLU_893130_0_0_2"/>
<proteinExistence type="predicted"/>
<dbReference type="eggNOG" id="arCOG03902">
    <property type="taxonomic scope" value="Archaea"/>
</dbReference>
<dbReference type="GO" id="GO:0006313">
    <property type="term" value="P:DNA transposition"/>
    <property type="evidence" value="ECO:0007669"/>
    <property type="project" value="InterPro"/>
</dbReference>
<evidence type="ECO:0000313" key="3">
    <source>
        <dbReference type="EMBL" id="ACM58951.1"/>
    </source>
</evidence>
<sequence length="311" mass="35412">MGAAETDRQIIQKVTILWRSGSTLSTRSGSNDVEPGEEPVTYTSNGAKKEKYLKDEYPDPISGLKRSNERGFQFATISIIAEDTPIVLGVEPVRDKRRWEDADEIETTSRGDIVERLLEQAAQHVDIHKAFLDRGFDSLQVRDVLDRRNIQYVVGLTKGSNVDEDNIEEVKTNEVYDGRVCWGNATYDGRTHDMSFVYDPSDRSDDDYIIWTMNGHVDIGRARALIAQYDQRMEIESQYATIKQHFLPKTSTMEYGKRFLYFLIGVVMYNVWRMANFILRDAVSVHLGEHPPITAGEIIELVAFCLFDPGG</sequence>
<dbReference type="RefSeq" id="WP_012660154.1">
    <property type="nucleotide sequence ID" value="NC_012030.1"/>
</dbReference>
<feature type="region of interest" description="Disordered" evidence="1">
    <location>
        <begin position="24"/>
        <end position="47"/>
    </location>
</feature>
<dbReference type="GeneID" id="7402287"/>
<evidence type="ECO:0000259" key="2">
    <source>
        <dbReference type="Pfam" id="PF01609"/>
    </source>
</evidence>
<dbReference type="GO" id="GO:0004803">
    <property type="term" value="F:transposase activity"/>
    <property type="evidence" value="ECO:0007669"/>
    <property type="project" value="InterPro"/>
</dbReference>
<dbReference type="Pfam" id="PF01609">
    <property type="entry name" value="DDE_Tnp_1"/>
    <property type="match status" value="1"/>
</dbReference>
<keyword evidence="4" id="KW-1185">Reference proteome</keyword>
<dbReference type="KEGG" id="hla:Hlac_3440"/>
<keyword evidence="3" id="KW-0614">Plasmid</keyword>
<dbReference type="InterPro" id="IPR002559">
    <property type="entry name" value="Transposase_11"/>
</dbReference>
<dbReference type="AlphaFoldDB" id="B9LWW0"/>
<protein>
    <recommendedName>
        <fullName evidence="2">Transposase IS4-like domain-containing protein</fullName>
    </recommendedName>
</protein>
<evidence type="ECO:0000256" key="1">
    <source>
        <dbReference type="SAM" id="MobiDB-lite"/>
    </source>
</evidence>
<gene>
    <name evidence="3" type="ordered locus">Hlac_3440</name>
</gene>
<name>B9LWW0_HALLT</name>
<geneLocation type="plasmid" evidence="3 4">
    <name>pHLAC01</name>
</geneLocation>